<reference evidence="4 5" key="1">
    <citation type="submission" date="2020-08" db="EMBL/GenBank/DDBJ databases">
        <title>Genomic Encyclopedia of Type Strains, Phase IV (KMG-IV): sequencing the most valuable type-strain genomes for metagenomic binning, comparative biology and taxonomic classification.</title>
        <authorList>
            <person name="Goeker M."/>
        </authorList>
    </citation>
    <scope>NUCLEOTIDE SEQUENCE [LARGE SCALE GENOMIC DNA]</scope>
    <source>
        <strain evidence="4 5">DSM 24163</strain>
    </source>
</reference>
<dbReference type="AlphaFoldDB" id="A0A7W8G140"/>
<dbReference type="Pfam" id="PF04453">
    <property type="entry name" value="LptD"/>
    <property type="match status" value="1"/>
</dbReference>
<feature type="domain" description="LptD C-terminal" evidence="3">
    <location>
        <begin position="296"/>
        <end position="672"/>
    </location>
</feature>
<evidence type="ECO:0000313" key="5">
    <source>
        <dbReference type="Proteomes" id="UP000521199"/>
    </source>
</evidence>
<gene>
    <name evidence="2" type="primary">lptD</name>
    <name evidence="4" type="ORF">HNQ52_000791</name>
</gene>
<dbReference type="PANTHER" id="PTHR30189">
    <property type="entry name" value="LPS-ASSEMBLY PROTEIN"/>
    <property type="match status" value="1"/>
</dbReference>
<comment type="function">
    <text evidence="2">Together with LptE, is involved in the assembly of lipopolysaccharide (LPS) at the surface of the outer membrane.</text>
</comment>
<protein>
    <recommendedName>
        <fullName evidence="2">LPS-assembly protein LptD</fullName>
    </recommendedName>
</protein>
<dbReference type="PANTHER" id="PTHR30189:SF1">
    <property type="entry name" value="LPS-ASSEMBLY PROTEIN LPTD"/>
    <property type="match status" value="1"/>
</dbReference>
<dbReference type="InterPro" id="IPR020889">
    <property type="entry name" value="LipoPS_assembly_LptD"/>
</dbReference>
<dbReference type="InterPro" id="IPR007543">
    <property type="entry name" value="LptD_C"/>
</dbReference>
<evidence type="ECO:0000256" key="2">
    <source>
        <dbReference type="HAMAP-Rule" id="MF_01411"/>
    </source>
</evidence>
<comment type="similarity">
    <text evidence="2">Belongs to the LptD family.</text>
</comment>
<accession>A0A7W8G140</accession>
<dbReference type="Proteomes" id="UP000521199">
    <property type="component" value="Unassembled WGS sequence"/>
</dbReference>
<keyword evidence="2" id="KW-0732">Signal</keyword>
<dbReference type="GO" id="GO:0009279">
    <property type="term" value="C:cell outer membrane"/>
    <property type="evidence" value="ECO:0007669"/>
    <property type="project" value="UniProtKB-SubCell"/>
</dbReference>
<organism evidence="4 5">
    <name type="scientific">Chiayiivirga flava</name>
    <dbReference type="NCBI Taxonomy" id="659595"/>
    <lineage>
        <taxon>Bacteria</taxon>
        <taxon>Pseudomonadati</taxon>
        <taxon>Pseudomonadota</taxon>
        <taxon>Gammaproteobacteria</taxon>
        <taxon>Lysobacterales</taxon>
        <taxon>Lysobacteraceae</taxon>
        <taxon>Chiayiivirga</taxon>
    </lineage>
</organism>
<proteinExistence type="inferred from homology"/>
<name>A0A7W8G140_9GAMM</name>
<comment type="subunit">
    <text evidence="2">Component of the lipopolysaccharide transport and assembly complex. Interacts with LptE and LptA.</text>
</comment>
<keyword evidence="5" id="KW-1185">Reference proteome</keyword>
<dbReference type="GO" id="GO:0015920">
    <property type="term" value="P:lipopolysaccharide transport"/>
    <property type="evidence" value="ECO:0007669"/>
    <property type="project" value="InterPro"/>
</dbReference>
<evidence type="ECO:0000259" key="3">
    <source>
        <dbReference type="Pfam" id="PF04453"/>
    </source>
</evidence>
<sequence length="751" mass="84702" precursor="true">MLRIRHALLLPSLVLAAHVAGATERSEDDMWVLCRENALFDFYRPDLPRDGDRESAQTELAAERFDVRERTRYLLEGGVEIRRADQRIAADRLSYDTQAETYDAEGNVQYQDRGLLLGAERAQGELAQDRNILRTVDYQLLSSRGNGSAATALTQGQTSDLTDVIYTTCDPGHHSWELRARQVELDQMAGVGTAKHATLRLGRVPILYLPYASFPIDDRRRSGFLFPSVGSSQDSGIDVSVPYYLNLAPNYDATLTPRILGRRGVMLGGEFRYLTDTQRGEIYGTYLPDDDITGEDRGSFTLHHDGRLGDQWTVNANINHISDDRYFEDFGDSLAAASTTLLESSAALNGRGVYWNASLAVQEWDLTDPSIPAPQRDAAEPFRRLPRALFNYERPLLDWLSVGMHSEGVVFDHSDKPGATRVDVMPYLRLPYERASGFVRPEIAYRYTKYELDGDYDAAFPTGSPDRGVPIYSLDAGLFYERGTQWFDRPMLQTLEPRLYYLYVPYRDQSDLPTFDTQELSFGFAQLFRPNRFTGADRQTDANQLTAAVTTRFLDEATGRERLAASLGQIRYFEPQRVQLPGVPVMDRAGSAYVADLDITLDDRWRVGVSQQWDPDDELSDLSALRAQYRWSDAGVANFAYRFRRNTGGLNAGNVSVEQVDASVLVPLNERWRLVARWNYSLLDNSTLEAVGGVEWDNCCLAMRVLGRHYLKNAEGEKNNGIYIEVEFKGLATLGRKSGELLERAILGYSR</sequence>
<evidence type="ECO:0000313" key="4">
    <source>
        <dbReference type="EMBL" id="MBB5207275.1"/>
    </source>
</evidence>
<dbReference type="GO" id="GO:1990351">
    <property type="term" value="C:transporter complex"/>
    <property type="evidence" value="ECO:0007669"/>
    <property type="project" value="TreeGrafter"/>
</dbReference>
<evidence type="ECO:0000256" key="1">
    <source>
        <dbReference type="ARBA" id="ARBA00023237"/>
    </source>
</evidence>
<keyword evidence="1 2" id="KW-0998">Cell outer membrane</keyword>
<dbReference type="InterPro" id="IPR050218">
    <property type="entry name" value="LptD"/>
</dbReference>
<comment type="caution">
    <text evidence="2">Lacks conserved residue(s) required for the propagation of feature annotation.</text>
</comment>
<dbReference type="HAMAP" id="MF_01411">
    <property type="entry name" value="LPS_assembly_LptD"/>
    <property type="match status" value="1"/>
</dbReference>
<comment type="subcellular location">
    <subcellularLocation>
        <location evidence="2">Cell outer membrane</location>
    </subcellularLocation>
</comment>
<keyword evidence="2" id="KW-0472">Membrane</keyword>
<feature type="signal peptide" evidence="2">
    <location>
        <begin position="1"/>
        <end position="22"/>
    </location>
</feature>
<dbReference type="GO" id="GO:0043165">
    <property type="term" value="P:Gram-negative-bacterium-type cell outer membrane assembly"/>
    <property type="evidence" value="ECO:0007669"/>
    <property type="project" value="UniProtKB-UniRule"/>
</dbReference>
<dbReference type="RefSeq" id="WP_183959790.1">
    <property type="nucleotide sequence ID" value="NZ_JACHHP010000001.1"/>
</dbReference>
<comment type="caution">
    <text evidence="4">The sequence shown here is derived from an EMBL/GenBank/DDBJ whole genome shotgun (WGS) entry which is preliminary data.</text>
</comment>
<feature type="chain" id="PRO_5031635300" description="LPS-assembly protein LptD" evidence="2">
    <location>
        <begin position="23"/>
        <end position="751"/>
    </location>
</feature>
<dbReference type="EMBL" id="JACHHP010000001">
    <property type="protein sequence ID" value="MBB5207275.1"/>
    <property type="molecule type" value="Genomic_DNA"/>
</dbReference>